<evidence type="ECO:0000256" key="5">
    <source>
        <dbReference type="ARBA" id="ARBA00022989"/>
    </source>
</evidence>
<evidence type="ECO:0008006" key="11">
    <source>
        <dbReference type="Google" id="ProtNLM"/>
    </source>
</evidence>
<dbReference type="Proteomes" id="UP000192611">
    <property type="component" value="Unassembled WGS sequence"/>
</dbReference>
<evidence type="ECO:0000256" key="3">
    <source>
        <dbReference type="ARBA" id="ARBA00022475"/>
    </source>
</evidence>
<feature type="region of interest" description="Disordered" evidence="8">
    <location>
        <begin position="1"/>
        <end position="26"/>
    </location>
</feature>
<dbReference type="AlphaFoldDB" id="A0A1W9S3C9"/>
<evidence type="ECO:0000256" key="1">
    <source>
        <dbReference type="ARBA" id="ARBA00004162"/>
    </source>
</evidence>
<keyword evidence="4 7" id="KW-0812">Transmembrane</keyword>
<protein>
    <recommendedName>
        <fullName evidence="11">Biopolymer transporter ExbD</fullName>
    </recommendedName>
</protein>
<gene>
    <name evidence="9" type="ORF">B6D57_00675</name>
</gene>
<dbReference type="EMBL" id="NATQ01000008">
    <property type="protein sequence ID" value="OQX91185.1"/>
    <property type="molecule type" value="Genomic_DNA"/>
</dbReference>
<comment type="subcellular location">
    <subcellularLocation>
        <location evidence="1">Cell membrane</location>
        <topology evidence="1">Single-pass membrane protein</topology>
    </subcellularLocation>
    <subcellularLocation>
        <location evidence="7">Cell membrane</location>
        <topology evidence="7">Single-pass type II membrane protein</topology>
    </subcellularLocation>
</comment>
<comment type="similarity">
    <text evidence="2 7">Belongs to the ExbD/TolR family.</text>
</comment>
<comment type="caution">
    <text evidence="9">The sequence shown here is derived from an EMBL/GenBank/DDBJ whole genome shotgun (WGS) entry which is preliminary data.</text>
</comment>
<dbReference type="InterPro" id="IPR003400">
    <property type="entry name" value="ExbD"/>
</dbReference>
<evidence type="ECO:0000256" key="2">
    <source>
        <dbReference type="ARBA" id="ARBA00005811"/>
    </source>
</evidence>
<dbReference type="GO" id="GO:0022857">
    <property type="term" value="F:transmembrane transporter activity"/>
    <property type="evidence" value="ECO:0007669"/>
    <property type="project" value="InterPro"/>
</dbReference>
<dbReference type="GO" id="GO:0005886">
    <property type="term" value="C:plasma membrane"/>
    <property type="evidence" value="ECO:0007669"/>
    <property type="project" value="UniProtKB-SubCell"/>
</dbReference>
<keyword evidence="7" id="KW-0653">Protein transport</keyword>
<keyword evidence="5" id="KW-1133">Transmembrane helix</keyword>
<proteinExistence type="inferred from homology"/>
<organism evidence="9 10">
    <name type="scientific">Candidatus Coatesbacteria bacterium 4484_99</name>
    <dbReference type="NCBI Taxonomy" id="1970774"/>
    <lineage>
        <taxon>Bacteria</taxon>
        <taxon>Candidatus Coatesiibacteriota</taxon>
    </lineage>
</organism>
<evidence type="ECO:0000256" key="4">
    <source>
        <dbReference type="ARBA" id="ARBA00022692"/>
    </source>
</evidence>
<keyword evidence="7" id="KW-0813">Transport</keyword>
<reference evidence="10" key="1">
    <citation type="submission" date="2017-03" db="EMBL/GenBank/DDBJ databases">
        <title>Novel pathways for hydrocarbon cycling and metabolic interdependencies in hydrothermal sediment communities.</title>
        <authorList>
            <person name="Dombrowski N."/>
            <person name="Seitz K."/>
            <person name="Teske A."/>
            <person name="Baker B."/>
        </authorList>
    </citation>
    <scope>NUCLEOTIDE SEQUENCE [LARGE SCALE GENOMIC DNA]</scope>
</reference>
<keyword evidence="3" id="KW-1003">Cell membrane</keyword>
<evidence type="ECO:0000256" key="6">
    <source>
        <dbReference type="ARBA" id="ARBA00023136"/>
    </source>
</evidence>
<sequence length="179" mass="19852">MAKKPSGAALKGRIGKSSSRWREKSEEERKKKVKPIIVPLIDTFVILVIFLFQNFSAEGDIMSVAPDLTLPESISQQKPKTTVIVAVTNKSIIVEGKQVMTSKEALADEDMVLDSLLAEMLRIKQIKEAVAASNPDRPFKGEMTIQGDKLITFELLKRVMYTCGRAEFGNIALATLKKE</sequence>
<accession>A0A1W9S3C9</accession>
<dbReference type="Pfam" id="PF02472">
    <property type="entry name" value="ExbD"/>
    <property type="match status" value="1"/>
</dbReference>
<dbReference type="GO" id="GO:0015031">
    <property type="term" value="P:protein transport"/>
    <property type="evidence" value="ECO:0007669"/>
    <property type="project" value="UniProtKB-KW"/>
</dbReference>
<evidence type="ECO:0000313" key="9">
    <source>
        <dbReference type="EMBL" id="OQX91185.1"/>
    </source>
</evidence>
<evidence type="ECO:0000256" key="7">
    <source>
        <dbReference type="RuleBase" id="RU003879"/>
    </source>
</evidence>
<name>A0A1W9S3C9_9BACT</name>
<keyword evidence="6" id="KW-0472">Membrane</keyword>
<evidence type="ECO:0000313" key="10">
    <source>
        <dbReference type="Proteomes" id="UP000192611"/>
    </source>
</evidence>
<evidence type="ECO:0000256" key="8">
    <source>
        <dbReference type="SAM" id="MobiDB-lite"/>
    </source>
</evidence>